<dbReference type="OrthoDB" id="3501663at2759"/>
<evidence type="ECO:0000313" key="3">
    <source>
        <dbReference type="Proteomes" id="UP000887568"/>
    </source>
</evidence>
<evidence type="ECO:0000313" key="2">
    <source>
        <dbReference type="EnsemblMetazoa" id="XP_038066870.1"/>
    </source>
</evidence>
<evidence type="ECO:0000259" key="1">
    <source>
        <dbReference type="Pfam" id="PF07969"/>
    </source>
</evidence>
<dbReference type="InterPro" id="IPR033932">
    <property type="entry name" value="YtcJ-like"/>
</dbReference>
<dbReference type="CDD" id="cd01300">
    <property type="entry name" value="YtcJ_like"/>
    <property type="match status" value="1"/>
</dbReference>
<dbReference type="InterPro" id="IPR011059">
    <property type="entry name" value="Metal-dep_hydrolase_composite"/>
</dbReference>
<dbReference type="InterPro" id="IPR013108">
    <property type="entry name" value="Amidohydro_3"/>
</dbReference>
<dbReference type="Gene3D" id="3.10.310.70">
    <property type="match status" value="1"/>
</dbReference>
<dbReference type="RefSeq" id="XP_038066870.1">
    <property type="nucleotide sequence ID" value="XM_038210942.1"/>
</dbReference>
<dbReference type="SUPFAM" id="SSF51556">
    <property type="entry name" value="Metallo-dependent hydrolases"/>
    <property type="match status" value="1"/>
</dbReference>
<keyword evidence="3" id="KW-1185">Reference proteome</keyword>
<dbReference type="Pfam" id="PF07969">
    <property type="entry name" value="Amidohydro_3"/>
    <property type="match status" value="1"/>
</dbReference>
<feature type="domain" description="Amidohydrolase 3" evidence="1">
    <location>
        <begin position="79"/>
        <end position="612"/>
    </location>
</feature>
<protein>
    <recommendedName>
        <fullName evidence="1">Amidohydrolase 3 domain-containing protein</fullName>
    </recommendedName>
</protein>
<dbReference type="GeneID" id="119736915"/>
<proteinExistence type="predicted"/>
<dbReference type="EnsemblMetazoa" id="XM_038210942.1">
    <property type="protein sequence ID" value="XP_038066870.1"/>
    <property type="gene ID" value="LOC119736915"/>
</dbReference>
<accession>A0A914AS38</accession>
<dbReference type="InterPro" id="IPR032466">
    <property type="entry name" value="Metal_Hydrolase"/>
</dbReference>
<organism evidence="2 3">
    <name type="scientific">Patiria miniata</name>
    <name type="common">Bat star</name>
    <name type="synonym">Asterina miniata</name>
    <dbReference type="NCBI Taxonomy" id="46514"/>
    <lineage>
        <taxon>Eukaryota</taxon>
        <taxon>Metazoa</taxon>
        <taxon>Echinodermata</taxon>
        <taxon>Eleutherozoa</taxon>
        <taxon>Asterozoa</taxon>
        <taxon>Asteroidea</taxon>
        <taxon>Valvatacea</taxon>
        <taxon>Valvatida</taxon>
        <taxon>Asterinidae</taxon>
        <taxon>Patiria</taxon>
    </lineage>
</organism>
<dbReference type="GO" id="GO:0016810">
    <property type="term" value="F:hydrolase activity, acting on carbon-nitrogen (but not peptide) bonds"/>
    <property type="evidence" value="ECO:0007669"/>
    <property type="project" value="InterPro"/>
</dbReference>
<dbReference type="PANTHER" id="PTHR22642:SF2">
    <property type="entry name" value="PROTEIN LONG AFTER FAR-RED 3"/>
    <property type="match status" value="1"/>
</dbReference>
<dbReference type="Gene3D" id="3.20.20.140">
    <property type="entry name" value="Metal-dependent hydrolases"/>
    <property type="match status" value="1"/>
</dbReference>
<dbReference type="Proteomes" id="UP000887568">
    <property type="component" value="Unplaced"/>
</dbReference>
<dbReference type="SUPFAM" id="SSF51338">
    <property type="entry name" value="Composite domain of metallo-dependent hydrolases"/>
    <property type="match status" value="1"/>
</dbReference>
<reference evidence="2" key="1">
    <citation type="submission" date="2022-11" db="UniProtKB">
        <authorList>
            <consortium name="EnsemblMetazoa"/>
        </authorList>
    </citation>
    <scope>IDENTIFICATION</scope>
</reference>
<dbReference type="AlphaFoldDB" id="A0A914AS38"/>
<dbReference type="PANTHER" id="PTHR22642">
    <property type="entry name" value="IMIDAZOLONEPROPIONASE"/>
    <property type="match status" value="1"/>
</dbReference>
<name>A0A914AS38_PATMI</name>
<sequence>MQRAQLTAKSRMSKGSAMPADLILYGGDIITMEGSEANPGSRGADSPPKTEAVAISGDTILAVGSIDVVFRHAGPDTQVIFLNQQTLMPGFIEPHQHAIQCALMRSQYINISALNYRCYDDIHTVMVNRISELDADPNNKDWAIFFGWDPELISDLPTLSADFLDANFSTTIPIVVVGQSGHVAWVNSPALAAPEPPIGQNYPSPSGGTVVLDAEGWPTGQLFEEPAMMLVMGQAPLPDEELVMQGFYDQWRAYASAGLTTVTDLAYMPSPEMDAILKTCADAPDFPVRLGLYKMTHAQTDEEVHQPQSAPPPPKVRCCSQLGRVQPAPAKKGRSAVKNYDGGVGNYSSRLWEAGLKLVADGSPHCGTCATREPFMYTPLTETLGFPKAPGYGTLNMEDDALLDTIKRHHQDGKQMAIHCHGERSSEQVLKVYEQVLNQFPNQNNRHRMEHLGLMTVDQIERAGKINLALSFFVDHLRFYALVYKTDIFGERVNRWTPLSEATKNGITWTIHQDHPTFPGDANPFANMKTAITRCTRDDPTTPYGPEYRVSIHEVLKSYTVNAAWQLHLDQKVGSIKPGKKADLVILSDNPYDVDPFDLEKIRVIETFVDGRRNNLANIKTIPTVNVKVLDRPV</sequence>
<dbReference type="Gene3D" id="2.30.40.10">
    <property type="entry name" value="Urease, subunit C, domain 1"/>
    <property type="match status" value="1"/>
</dbReference>